<evidence type="ECO:0000256" key="12">
    <source>
        <dbReference type="ARBA" id="ARBA00022884"/>
    </source>
</evidence>
<dbReference type="InterPro" id="IPR015929">
    <property type="entry name" value="Aconitase_B_swivel"/>
</dbReference>
<protein>
    <recommendedName>
        <fullName evidence="8 17">Aconitate hydratase B</fullName>
        <ecNumber evidence="6 17">4.2.1.3</ecNumber>
        <ecNumber evidence="7 17">4.2.1.99</ecNumber>
    </recommendedName>
    <alternativeName>
        <fullName evidence="17">2-methylisocitrate dehydratase</fullName>
    </alternativeName>
</protein>
<evidence type="ECO:0000256" key="5">
    <source>
        <dbReference type="ARBA" id="ARBA00007185"/>
    </source>
</evidence>
<organism evidence="21 22">
    <name type="scientific">Corallincola platygyrae</name>
    <dbReference type="NCBI Taxonomy" id="1193278"/>
    <lineage>
        <taxon>Bacteria</taxon>
        <taxon>Pseudomonadati</taxon>
        <taxon>Pseudomonadota</taxon>
        <taxon>Gammaproteobacteria</taxon>
        <taxon>Alteromonadales</taxon>
        <taxon>Psychromonadaceae</taxon>
        <taxon>Corallincola</taxon>
    </lineage>
</organism>
<reference evidence="22" key="1">
    <citation type="journal article" date="2019" name="Int. J. Syst. Evol. Microbiol.">
        <title>The Global Catalogue of Microorganisms (GCM) 10K type strain sequencing project: providing services to taxonomists for standard genome sequencing and annotation.</title>
        <authorList>
            <consortium name="The Broad Institute Genomics Platform"/>
            <consortium name="The Broad Institute Genome Sequencing Center for Infectious Disease"/>
            <person name="Wu L."/>
            <person name="Ma J."/>
        </authorList>
    </citation>
    <scope>NUCLEOTIDE SEQUENCE [LARGE SCALE GENOMIC DNA]</scope>
    <source>
        <strain evidence="22">CGMCC 1.10992</strain>
    </source>
</reference>
<dbReference type="InterPro" id="IPR001030">
    <property type="entry name" value="Acoase/IPM_deHydtase_lsu_aba"/>
</dbReference>
<dbReference type="InterPro" id="IPR018136">
    <property type="entry name" value="Aconitase_4Fe-4S_BS"/>
</dbReference>
<comment type="pathway">
    <text evidence="3 17">Carbohydrate metabolism; tricarboxylic acid cycle; isocitrate from oxaloacetate: step 2/2.</text>
</comment>
<comment type="catalytic activity">
    <reaction evidence="1 17">
        <text>(2S,3R)-3-hydroxybutane-1,2,3-tricarboxylate = 2-methyl-cis-aconitate + H2O</text>
        <dbReference type="Rhea" id="RHEA:17941"/>
        <dbReference type="ChEBI" id="CHEBI:15377"/>
        <dbReference type="ChEBI" id="CHEBI:57429"/>
        <dbReference type="ChEBI" id="CHEBI:57872"/>
        <dbReference type="EC" id="4.2.1.99"/>
    </reaction>
</comment>
<evidence type="ECO:0000256" key="9">
    <source>
        <dbReference type="ARBA" id="ARBA00022485"/>
    </source>
</evidence>
<keyword evidence="9" id="KW-0004">4Fe-4S</keyword>
<dbReference type="PROSITE" id="PS01244">
    <property type="entry name" value="ACONITASE_2"/>
    <property type="match status" value="1"/>
</dbReference>
<keyword evidence="14" id="KW-0411">Iron-sulfur</keyword>
<evidence type="ECO:0000259" key="19">
    <source>
        <dbReference type="Pfam" id="PF06434"/>
    </source>
</evidence>
<evidence type="ECO:0000259" key="18">
    <source>
        <dbReference type="Pfam" id="PF00330"/>
    </source>
</evidence>
<dbReference type="Gene3D" id="1.25.40.310">
    <property type="entry name" value="Aconitate B, HEAT-like domain"/>
    <property type="match status" value="1"/>
</dbReference>
<dbReference type="SUPFAM" id="SSF74778">
    <property type="entry name" value="Aconitase B, N-terminal domain"/>
    <property type="match status" value="1"/>
</dbReference>
<dbReference type="CDD" id="cd01576">
    <property type="entry name" value="AcnB_Swivel"/>
    <property type="match status" value="1"/>
</dbReference>
<sequence>MLEAYRKHVEERAAQGVVPKPLDADQTAQLVELLKNPPAGEDAVLLDLLENRIPPGVDEAAYVKAGFLAAVAKGEASSPIVDANKATELLGTMQGGYNVQPLIDLLDIEAQAPLAAKALAHTLLVFDAFYDVEEKAKAGNSYAKQVMESWANAEWFLSKPEVPEQSKLTVFKVTGETNTDDLSPAPDAWSRPDIPLHALAMLKNARDGIEPDEAGTIGPMKQIEALQAKGNPLVYVGDVVGTGSSRKSATNSVLWLMGDDIPNVPNKRGGGFCLGGKIAPIFFNTMEDAGALPIELDVSELNMGDEIVIYPHAGKVEKNGEVVSTFELKTDVLLDEVRAGGRIPLIIGRGLTDRAREALGLEPSDVFKRPATVADTGKGYTLAQKMVGKACGVDGIRPGQYCEPKMTTVGSQDTTGPMTRDELKDLACLGFSADLTMQSFCHTSAYPKPVDVVTHHTLPDFIMNRGGVALRPGDGVIHSWLNRMLLPDTVGTGGDSHTRFPLGISFPAGSGLVAFAAATGVMPLDMPESVLVRFKGEMQPGVTLRDLVHAIPLQAIKEGHLTVEKAGKKNIFSGRILEIEGLETLTVEQAFELSDASAERSAAGCTIRLDKAPIIEYLNSNIVMLKWMISEGYGDRRTIERRIKAMEAWLADPQLMEADADAEYTTVIEIDLNEIKEPILCCPNDPDDAKTLSEVAGEGIDEVFIGSCMTNIGHFRAAGKLLEKFQGQLPTRLWVAPPTKMDASQLTAEGYYSIYGKVGARTESPGCSLCMGNQARVADNATVVSTSTRNFPNRLGTGANVYLASAELAAVAAIIGKIPNAEEYASYAKSIDATAEDTYRYLNFHQMEQYTKKADDVIMQTAEI</sequence>
<evidence type="ECO:0000256" key="13">
    <source>
        <dbReference type="ARBA" id="ARBA00023004"/>
    </source>
</evidence>
<dbReference type="CDD" id="cd01581">
    <property type="entry name" value="AcnB"/>
    <property type="match status" value="1"/>
</dbReference>
<dbReference type="InterPro" id="IPR015931">
    <property type="entry name" value="Acnase/IPM_dHydase_lsu_aba_1/3"/>
</dbReference>
<feature type="domain" description="Aconitase/3-isopropylmalate dehydratase large subunit alpha/beta/alpha" evidence="18">
    <location>
        <begin position="698"/>
        <end position="816"/>
    </location>
</feature>
<dbReference type="PANTHER" id="PTHR43160:SF4">
    <property type="entry name" value="ACONITATE HYDRATASE B"/>
    <property type="match status" value="1"/>
</dbReference>
<keyword evidence="10 17" id="KW-0816">Tricarboxylic acid cycle</keyword>
<dbReference type="GO" id="GO:0047456">
    <property type="term" value="F:2-methylisocitrate dehydratase activity"/>
    <property type="evidence" value="ECO:0007669"/>
    <property type="project" value="UniProtKB-EC"/>
</dbReference>
<dbReference type="PANTHER" id="PTHR43160">
    <property type="entry name" value="ACONITATE HYDRATASE B"/>
    <property type="match status" value="1"/>
</dbReference>
<comment type="cofactor">
    <cofactor evidence="2">
        <name>[4Fe-4S] cluster</name>
        <dbReference type="ChEBI" id="CHEBI:49883"/>
    </cofactor>
</comment>
<keyword evidence="15 17" id="KW-0456">Lyase</keyword>
<evidence type="ECO:0000256" key="15">
    <source>
        <dbReference type="ARBA" id="ARBA00023239"/>
    </source>
</evidence>
<dbReference type="EMBL" id="JBHUHT010000012">
    <property type="protein sequence ID" value="MFD2096321.1"/>
    <property type="molecule type" value="Genomic_DNA"/>
</dbReference>
<evidence type="ECO:0000256" key="1">
    <source>
        <dbReference type="ARBA" id="ARBA00000118"/>
    </source>
</evidence>
<evidence type="ECO:0000256" key="17">
    <source>
        <dbReference type="PIRNR" id="PIRNR036687"/>
    </source>
</evidence>
<proteinExistence type="inferred from homology"/>
<evidence type="ECO:0000256" key="16">
    <source>
        <dbReference type="ARBA" id="ARBA00023501"/>
    </source>
</evidence>
<evidence type="ECO:0000313" key="22">
    <source>
        <dbReference type="Proteomes" id="UP001597380"/>
    </source>
</evidence>
<evidence type="ECO:0000256" key="3">
    <source>
        <dbReference type="ARBA" id="ARBA00004717"/>
    </source>
</evidence>
<evidence type="ECO:0000256" key="14">
    <source>
        <dbReference type="ARBA" id="ARBA00023014"/>
    </source>
</evidence>
<name>A0ABW4XL94_9GAMM</name>
<dbReference type="Gene3D" id="3.40.1060.10">
    <property type="entry name" value="Aconitase, Domain 2"/>
    <property type="match status" value="1"/>
</dbReference>
<dbReference type="EC" id="4.2.1.3" evidence="6 17"/>
<keyword evidence="11" id="KW-0479">Metal-binding</keyword>
<dbReference type="InterPro" id="IPR015932">
    <property type="entry name" value="Aconitase_dom2"/>
</dbReference>
<dbReference type="Gene3D" id="3.20.19.10">
    <property type="entry name" value="Aconitase, domain 4"/>
    <property type="match status" value="1"/>
</dbReference>
<dbReference type="InterPro" id="IPR015928">
    <property type="entry name" value="Aconitase/3IPM_dehydase_swvl"/>
</dbReference>
<evidence type="ECO:0000259" key="20">
    <source>
        <dbReference type="Pfam" id="PF11791"/>
    </source>
</evidence>
<dbReference type="GO" id="GO:0003994">
    <property type="term" value="F:aconitate hydratase activity"/>
    <property type="evidence" value="ECO:0007669"/>
    <property type="project" value="UniProtKB-EC"/>
</dbReference>
<feature type="domain" description="Aconitase/3-isopropylmalate dehydratase large subunit alpha/beta/alpha" evidence="18">
    <location>
        <begin position="469"/>
        <end position="695"/>
    </location>
</feature>
<comment type="similarity">
    <text evidence="5 17">Belongs to the aconitase/IPM isomerase family.</text>
</comment>
<dbReference type="RefSeq" id="WP_345339297.1">
    <property type="nucleotide sequence ID" value="NZ_BAABLI010000008.1"/>
</dbReference>
<keyword evidence="22" id="KW-1185">Reference proteome</keyword>
<dbReference type="InterPro" id="IPR036008">
    <property type="entry name" value="Aconitase_4Fe-4S_dom"/>
</dbReference>
<dbReference type="SUPFAM" id="SSF53732">
    <property type="entry name" value="Aconitase iron-sulfur domain"/>
    <property type="match status" value="1"/>
</dbReference>
<dbReference type="InterPro" id="IPR036288">
    <property type="entry name" value="Aconitase_B_HEAT-like_dom_sf"/>
</dbReference>
<dbReference type="InterPro" id="IPR004406">
    <property type="entry name" value="Aconitase_B"/>
</dbReference>
<feature type="domain" description="Aconitase B swivel" evidence="19">
    <location>
        <begin position="168"/>
        <end position="380"/>
    </location>
</feature>
<dbReference type="NCBIfam" id="TIGR00117">
    <property type="entry name" value="acnB"/>
    <property type="match status" value="1"/>
</dbReference>
<dbReference type="Pfam" id="PF00330">
    <property type="entry name" value="Aconitase"/>
    <property type="match status" value="2"/>
</dbReference>
<dbReference type="Pfam" id="PF06434">
    <property type="entry name" value="Aconitase_2_N"/>
    <property type="match status" value="1"/>
</dbReference>
<feature type="domain" description="Aconitase B HEAT-like" evidence="20">
    <location>
        <begin position="4"/>
        <end position="156"/>
    </location>
</feature>
<accession>A0ABW4XL94</accession>
<evidence type="ECO:0000256" key="10">
    <source>
        <dbReference type="ARBA" id="ARBA00022532"/>
    </source>
</evidence>
<comment type="pathway">
    <text evidence="4">Organic acid metabolism; propanoate degradation.</text>
</comment>
<evidence type="ECO:0000256" key="7">
    <source>
        <dbReference type="ARBA" id="ARBA00013250"/>
    </source>
</evidence>
<dbReference type="Proteomes" id="UP001597380">
    <property type="component" value="Unassembled WGS sequence"/>
</dbReference>
<dbReference type="InterPro" id="IPR015933">
    <property type="entry name" value="Aconitase_B_HEAT-like_dom"/>
</dbReference>
<keyword evidence="12" id="KW-0694">RNA-binding</keyword>
<evidence type="ECO:0000256" key="11">
    <source>
        <dbReference type="ARBA" id="ARBA00022723"/>
    </source>
</evidence>
<gene>
    <name evidence="21" type="primary">acnB</name>
    <name evidence="21" type="ORF">ACFSJ3_10030</name>
</gene>
<dbReference type="Pfam" id="PF11791">
    <property type="entry name" value="Aconitase_B_N"/>
    <property type="match status" value="1"/>
</dbReference>
<evidence type="ECO:0000256" key="6">
    <source>
        <dbReference type="ARBA" id="ARBA00012926"/>
    </source>
</evidence>
<comment type="caution">
    <text evidence="21">The sequence shown here is derived from an EMBL/GenBank/DDBJ whole genome shotgun (WGS) entry which is preliminary data.</text>
</comment>
<comment type="catalytic activity">
    <reaction evidence="16 17">
        <text>citrate = D-threo-isocitrate</text>
        <dbReference type="Rhea" id="RHEA:10336"/>
        <dbReference type="ChEBI" id="CHEBI:15562"/>
        <dbReference type="ChEBI" id="CHEBI:16947"/>
        <dbReference type="EC" id="4.2.1.3"/>
    </reaction>
</comment>
<keyword evidence="13" id="KW-0408">Iron</keyword>
<dbReference type="SUPFAM" id="SSF52016">
    <property type="entry name" value="LeuD/IlvD-like"/>
    <property type="match status" value="1"/>
</dbReference>
<dbReference type="EC" id="4.2.1.99" evidence="7 17"/>
<evidence type="ECO:0000256" key="2">
    <source>
        <dbReference type="ARBA" id="ARBA00001966"/>
    </source>
</evidence>
<evidence type="ECO:0000256" key="8">
    <source>
        <dbReference type="ARBA" id="ARBA00019379"/>
    </source>
</evidence>
<dbReference type="NCBIfam" id="NF006690">
    <property type="entry name" value="PRK09238.1"/>
    <property type="match status" value="1"/>
</dbReference>
<evidence type="ECO:0000313" key="21">
    <source>
        <dbReference type="EMBL" id="MFD2096321.1"/>
    </source>
</evidence>
<dbReference type="PIRSF" id="PIRSF036687">
    <property type="entry name" value="AcnB"/>
    <property type="match status" value="1"/>
</dbReference>
<dbReference type="InterPro" id="IPR050926">
    <property type="entry name" value="Aconitase/IPM_isomerase"/>
</dbReference>
<dbReference type="Gene3D" id="3.30.499.10">
    <property type="entry name" value="Aconitase, domain 3"/>
    <property type="match status" value="2"/>
</dbReference>
<evidence type="ECO:0000256" key="4">
    <source>
        <dbReference type="ARBA" id="ARBA00005026"/>
    </source>
</evidence>